<dbReference type="Proteomes" id="UP000032102">
    <property type="component" value="Unassembled WGS sequence"/>
</dbReference>
<proteinExistence type="predicted"/>
<evidence type="ECO:0000313" key="2">
    <source>
        <dbReference type="Proteomes" id="UP000032102"/>
    </source>
</evidence>
<protein>
    <submittedName>
        <fullName evidence="1">Uncharacterized protein</fullName>
    </submittedName>
</protein>
<name>A0A0D0RNP1_9BACL</name>
<accession>A0A0D0RNP1</accession>
<gene>
    <name evidence="1" type="ORF">LH47_02536</name>
</gene>
<reference evidence="1 2" key="1">
    <citation type="submission" date="2015-01" db="EMBL/GenBank/DDBJ databases">
        <title>Draft genome of Anoxybacillus thermarum strain AF/04.</title>
        <authorList>
            <person name="Poli A."/>
            <person name="Nicolaus B."/>
            <person name="Chan K.-G."/>
            <person name="Kahar U.M."/>
            <person name="Yaakob A.S."/>
            <person name="Chan C.S."/>
            <person name="Goh K.M."/>
        </authorList>
    </citation>
    <scope>NUCLEOTIDE SEQUENCE [LARGE SCALE GENOMIC DNA]</scope>
    <source>
        <strain evidence="1 2">AF/04</strain>
    </source>
</reference>
<keyword evidence="2" id="KW-1185">Reference proteome</keyword>
<sequence>MFCLVRREVTKHHYIVCFMRVNMLFEVEFAAKENGYFETIHTALIHALTVSECRQIALEIAEQIGKGDIQVFISDF</sequence>
<dbReference type="PATRIC" id="fig|404937.3.peg.2749"/>
<dbReference type="AlphaFoldDB" id="A0A0D0RNP1"/>
<dbReference type="EMBL" id="JXTH01000068">
    <property type="protein sequence ID" value="KIQ93377.1"/>
    <property type="molecule type" value="Genomic_DNA"/>
</dbReference>
<organism evidence="1 2">
    <name type="scientific">Anoxybacillus thermarum</name>
    <dbReference type="NCBI Taxonomy" id="404937"/>
    <lineage>
        <taxon>Bacteria</taxon>
        <taxon>Bacillati</taxon>
        <taxon>Bacillota</taxon>
        <taxon>Bacilli</taxon>
        <taxon>Bacillales</taxon>
        <taxon>Anoxybacillaceae</taxon>
        <taxon>Anoxybacillus</taxon>
    </lineage>
</organism>
<comment type="caution">
    <text evidence="1">The sequence shown here is derived from an EMBL/GenBank/DDBJ whole genome shotgun (WGS) entry which is preliminary data.</text>
</comment>
<evidence type="ECO:0000313" key="1">
    <source>
        <dbReference type="EMBL" id="KIQ93377.1"/>
    </source>
</evidence>